<dbReference type="Proteomes" id="UP000050430">
    <property type="component" value="Unassembled WGS sequence"/>
</dbReference>
<dbReference type="STRING" id="229920.ADM99_05035"/>
<dbReference type="SUPFAM" id="SSF64182">
    <property type="entry name" value="DHH phosphoesterases"/>
    <property type="match status" value="1"/>
</dbReference>
<dbReference type="AlphaFoldDB" id="A0A0P6XB85"/>
<dbReference type="Gene3D" id="3.10.310.30">
    <property type="match status" value="1"/>
</dbReference>
<evidence type="ECO:0000313" key="3">
    <source>
        <dbReference type="EMBL" id="KPL72500.1"/>
    </source>
</evidence>
<feature type="domain" description="DHHA1" evidence="2">
    <location>
        <begin position="234"/>
        <end position="316"/>
    </location>
</feature>
<dbReference type="InterPro" id="IPR038763">
    <property type="entry name" value="DHH_sf"/>
</dbReference>
<keyword evidence="4" id="KW-1185">Reference proteome</keyword>
<protein>
    <recommendedName>
        <fullName evidence="5">DDH domain-containing protein</fullName>
    </recommendedName>
</protein>
<evidence type="ECO:0000259" key="1">
    <source>
        <dbReference type="Pfam" id="PF01368"/>
    </source>
</evidence>
<name>A0A0P6XB85_9CHLR</name>
<dbReference type="InterPro" id="IPR051319">
    <property type="entry name" value="Oligoribo/pAp-PDE_c-di-AMP_PDE"/>
</dbReference>
<feature type="domain" description="DDH" evidence="1">
    <location>
        <begin position="18"/>
        <end position="155"/>
    </location>
</feature>
<evidence type="ECO:0000259" key="2">
    <source>
        <dbReference type="Pfam" id="PF02272"/>
    </source>
</evidence>
<reference evidence="3 4" key="1">
    <citation type="submission" date="2015-07" db="EMBL/GenBank/DDBJ databases">
        <title>Genome sequence of Leptolinea tardivitalis DSM 16556.</title>
        <authorList>
            <person name="Hemp J."/>
            <person name="Ward L.M."/>
            <person name="Pace L.A."/>
            <person name="Fischer W.W."/>
        </authorList>
    </citation>
    <scope>NUCLEOTIDE SEQUENCE [LARGE SCALE GENOMIC DNA]</scope>
    <source>
        <strain evidence="3 4">YMTK-2</strain>
    </source>
</reference>
<dbReference type="PANTHER" id="PTHR47618:SF1">
    <property type="entry name" value="BIFUNCTIONAL OLIGORIBONUCLEASE AND PAP PHOSPHATASE NRNA"/>
    <property type="match status" value="1"/>
</dbReference>
<dbReference type="Pfam" id="PF01368">
    <property type="entry name" value="DHH"/>
    <property type="match status" value="1"/>
</dbReference>
<dbReference type="Gene3D" id="3.90.1640.10">
    <property type="entry name" value="inorganic pyrophosphatase (n-terminal core)"/>
    <property type="match status" value="1"/>
</dbReference>
<comment type="caution">
    <text evidence="3">The sequence shown here is derived from an EMBL/GenBank/DDBJ whole genome shotgun (WGS) entry which is preliminary data.</text>
</comment>
<proteinExistence type="predicted"/>
<dbReference type="InterPro" id="IPR003156">
    <property type="entry name" value="DHHA1_dom"/>
</dbReference>
<dbReference type="RefSeq" id="WP_062531893.1">
    <property type="nucleotide sequence ID" value="NZ_BBYA01000008.1"/>
</dbReference>
<dbReference type="Pfam" id="PF02272">
    <property type="entry name" value="DHHA1"/>
    <property type="match status" value="1"/>
</dbReference>
<dbReference type="InterPro" id="IPR001667">
    <property type="entry name" value="DDH_dom"/>
</dbReference>
<accession>A0A0P6XB85</accession>
<dbReference type="PANTHER" id="PTHR47618">
    <property type="entry name" value="BIFUNCTIONAL OLIGORIBONUCLEASE AND PAP PHOSPHATASE NRNA"/>
    <property type="match status" value="1"/>
</dbReference>
<gene>
    <name evidence="3" type="ORF">ADM99_05035</name>
</gene>
<organism evidence="3 4">
    <name type="scientific">Leptolinea tardivitalis</name>
    <dbReference type="NCBI Taxonomy" id="229920"/>
    <lineage>
        <taxon>Bacteria</taxon>
        <taxon>Bacillati</taxon>
        <taxon>Chloroflexota</taxon>
        <taxon>Anaerolineae</taxon>
        <taxon>Anaerolineales</taxon>
        <taxon>Anaerolineaceae</taxon>
        <taxon>Leptolinea</taxon>
    </lineage>
</organism>
<evidence type="ECO:0000313" key="4">
    <source>
        <dbReference type="Proteomes" id="UP000050430"/>
    </source>
</evidence>
<dbReference type="EMBL" id="LGCK01000007">
    <property type="protein sequence ID" value="KPL72500.1"/>
    <property type="molecule type" value="Genomic_DNA"/>
</dbReference>
<evidence type="ECO:0008006" key="5">
    <source>
        <dbReference type="Google" id="ProtNLM"/>
    </source>
</evidence>
<dbReference type="GO" id="GO:0003676">
    <property type="term" value="F:nucleic acid binding"/>
    <property type="evidence" value="ECO:0007669"/>
    <property type="project" value="InterPro"/>
</dbReference>
<dbReference type="OrthoDB" id="9803668at2"/>
<sequence length="325" mass="35088">MTNPIDLEIRSAFQKADRIVVTSHIRPDQDAIGSLLGLGTALEDAGKHVQMVLADSIAVGMRFLEGAEKVKHKVEDPFDLFISLDCSDTKRLGDALPQDVMVDINIDHHLSNLNFGRINLVESENVATSAVIAAHLDAWGLSMTKPVAAALLMGILGDSLGFRTSNTSSDTLRLAADLMDKGINLAEMYSKTLVRRTFEAAKYWGIGLTNLTQMDRVIYSVLSLKDRKSVSYTGNDDADLINMLSSIDGASVAVMFVEQGHNKVKVSWRAIPGLDISKLALSFGGGGHPAASGAEINGTLDEVKESVLSATINYVKNSDNKNNRE</sequence>